<accession>A0A1S3X7E0</accession>
<dbReference type="PANTHER" id="PTHR36710:SF8">
    <property type="entry name" value="PECTINESTERASE INHIBITOR-LIKE"/>
    <property type="match status" value="1"/>
</dbReference>
<evidence type="ECO:0000313" key="7">
    <source>
        <dbReference type="RefSeq" id="XP_016435709.1"/>
    </source>
</evidence>
<dbReference type="GeneID" id="107761929"/>
<dbReference type="InterPro" id="IPR052421">
    <property type="entry name" value="PCW_Enzyme_Inhibitor"/>
</dbReference>
<dbReference type="KEGG" id="nta:107761929"/>
<keyword evidence="1 4" id="KW-0732">Signal</keyword>
<dbReference type="Proteomes" id="UP000790787">
    <property type="component" value="Chromosome 19"/>
</dbReference>
<evidence type="ECO:0000256" key="1">
    <source>
        <dbReference type="ARBA" id="ARBA00022729"/>
    </source>
</evidence>
<dbReference type="OMA" id="INYAVEC"/>
<dbReference type="Gene3D" id="1.20.140.40">
    <property type="entry name" value="Invertase/pectin methylesterase inhibitor family protein"/>
    <property type="match status" value="1"/>
</dbReference>
<evidence type="ECO:0000256" key="2">
    <source>
        <dbReference type="ARBA" id="ARBA00023157"/>
    </source>
</evidence>
<dbReference type="AlphaFoldDB" id="A0A1S3X7E0"/>
<dbReference type="PANTHER" id="PTHR36710">
    <property type="entry name" value="PECTINESTERASE INHIBITOR-LIKE"/>
    <property type="match status" value="1"/>
</dbReference>
<dbReference type="CDD" id="cd15797">
    <property type="entry name" value="PMEI"/>
    <property type="match status" value="1"/>
</dbReference>
<evidence type="ECO:0000256" key="4">
    <source>
        <dbReference type="SAM" id="SignalP"/>
    </source>
</evidence>
<dbReference type="SMART" id="SM00856">
    <property type="entry name" value="PMEI"/>
    <property type="match status" value="1"/>
</dbReference>
<dbReference type="Pfam" id="PF04043">
    <property type="entry name" value="PMEI"/>
    <property type="match status" value="1"/>
</dbReference>
<name>A0A1S3X7E0_TOBAC</name>
<reference evidence="6" key="1">
    <citation type="journal article" date="2014" name="Nat. Commun.">
        <title>The tobacco genome sequence and its comparison with those of tomato and potato.</title>
        <authorList>
            <person name="Sierro N."/>
            <person name="Battey J.N."/>
            <person name="Ouadi S."/>
            <person name="Bakaher N."/>
            <person name="Bovet L."/>
            <person name="Willig A."/>
            <person name="Goepfert S."/>
            <person name="Peitsch M.C."/>
            <person name="Ivanov N.V."/>
        </authorList>
    </citation>
    <scope>NUCLEOTIDE SEQUENCE [LARGE SCALE GENOMIC DNA]</scope>
</reference>
<dbReference type="SMR" id="A0A1S3X7E0"/>
<dbReference type="InterPro" id="IPR006501">
    <property type="entry name" value="Pectinesterase_inhib_dom"/>
</dbReference>
<proteinExistence type="inferred from homology"/>
<dbReference type="SUPFAM" id="SSF101148">
    <property type="entry name" value="Plant invertase/pectin methylesterase inhibitor"/>
    <property type="match status" value="1"/>
</dbReference>
<dbReference type="NCBIfam" id="TIGR01614">
    <property type="entry name" value="PME_inhib"/>
    <property type="match status" value="1"/>
</dbReference>
<dbReference type="OrthoDB" id="764172at2759"/>
<evidence type="ECO:0000256" key="3">
    <source>
        <dbReference type="ARBA" id="ARBA00038471"/>
    </source>
</evidence>
<dbReference type="STRING" id="4097.A0A1S3X7E0"/>
<evidence type="ECO:0000259" key="5">
    <source>
        <dbReference type="SMART" id="SM00856"/>
    </source>
</evidence>
<feature type="domain" description="Pectinesterase inhibitor" evidence="5">
    <location>
        <begin position="23"/>
        <end position="168"/>
    </location>
</feature>
<organism evidence="6 7">
    <name type="scientific">Nicotiana tabacum</name>
    <name type="common">Common tobacco</name>
    <dbReference type="NCBI Taxonomy" id="4097"/>
    <lineage>
        <taxon>Eukaryota</taxon>
        <taxon>Viridiplantae</taxon>
        <taxon>Streptophyta</taxon>
        <taxon>Embryophyta</taxon>
        <taxon>Tracheophyta</taxon>
        <taxon>Spermatophyta</taxon>
        <taxon>Magnoliopsida</taxon>
        <taxon>eudicotyledons</taxon>
        <taxon>Gunneridae</taxon>
        <taxon>Pentapetalae</taxon>
        <taxon>asterids</taxon>
        <taxon>lamiids</taxon>
        <taxon>Solanales</taxon>
        <taxon>Solanaceae</taxon>
        <taxon>Nicotianoideae</taxon>
        <taxon>Nicotianeae</taxon>
        <taxon>Nicotiana</taxon>
    </lineage>
</organism>
<dbReference type="GO" id="GO:0046910">
    <property type="term" value="F:pectinesterase inhibitor activity"/>
    <property type="evidence" value="ECO:0007669"/>
    <property type="project" value="InterPro"/>
</dbReference>
<keyword evidence="6" id="KW-1185">Reference proteome</keyword>
<evidence type="ECO:0000313" key="6">
    <source>
        <dbReference type="Proteomes" id="UP000790787"/>
    </source>
</evidence>
<dbReference type="InterPro" id="IPR035513">
    <property type="entry name" value="Invertase/methylesterase_inhib"/>
</dbReference>
<dbReference type="PaxDb" id="4097-A0A1S3X7E0"/>
<feature type="signal peptide" evidence="4">
    <location>
        <begin position="1"/>
        <end position="25"/>
    </location>
</feature>
<dbReference type="RefSeq" id="XP_016435709.1">
    <property type="nucleotide sequence ID" value="XM_016580223.1"/>
</dbReference>
<reference evidence="7" key="2">
    <citation type="submission" date="2025-08" db="UniProtKB">
        <authorList>
            <consortium name="RefSeq"/>
        </authorList>
    </citation>
    <scope>IDENTIFICATION</scope>
    <source>
        <tissue evidence="7">Leaf</tissue>
    </source>
</reference>
<comment type="similarity">
    <text evidence="3">Belongs to the PMEI family.</text>
</comment>
<gene>
    <name evidence="7" type="primary">LOC107761929</name>
</gene>
<dbReference type="InterPro" id="IPR034086">
    <property type="entry name" value="PMEI_plant"/>
</dbReference>
<keyword evidence="2" id="KW-1015">Disulfide bond</keyword>
<feature type="chain" id="PRO_5010335686" evidence="4">
    <location>
        <begin position="26"/>
        <end position="175"/>
    </location>
</feature>
<sequence length="175" mass="19176">MVFISGSNFHLFFLVFLLNVISLGADPITGVCSFTQDPTFCTKAFQSDPRSRTADFAELEIIAIDLGTKSAKNTSAEIRSLISGAKDFRSKSSYTQCGSFYEGIIDSLSQAKNNSKAGNHVDVNLQGKSIINYAVECDELLNEPPPVQSPVLSQDNLFARRYGEMIAVVSKRLLH</sequence>
<protein>
    <submittedName>
        <fullName evidence="7">Pectinesterase inhibitor-like</fullName>
    </submittedName>
</protein>